<evidence type="ECO:0000313" key="3">
    <source>
        <dbReference type="Proteomes" id="UP001595693"/>
    </source>
</evidence>
<dbReference type="Proteomes" id="UP001595693">
    <property type="component" value="Unassembled WGS sequence"/>
</dbReference>
<dbReference type="SUPFAM" id="SSF55008">
    <property type="entry name" value="HMA, heavy metal-associated domain"/>
    <property type="match status" value="1"/>
</dbReference>
<keyword evidence="3" id="KW-1185">Reference proteome</keyword>
<dbReference type="PROSITE" id="PS50846">
    <property type="entry name" value="HMA_2"/>
    <property type="match status" value="1"/>
</dbReference>
<name>A0ABV8DI39_9BURK</name>
<dbReference type="CDD" id="cd00371">
    <property type="entry name" value="HMA"/>
    <property type="match status" value="1"/>
</dbReference>
<organism evidence="2 3">
    <name type="scientific">Acidovorax facilis</name>
    <dbReference type="NCBI Taxonomy" id="12917"/>
    <lineage>
        <taxon>Bacteria</taxon>
        <taxon>Pseudomonadati</taxon>
        <taxon>Pseudomonadota</taxon>
        <taxon>Betaproteobacteria</taxon>
        <taxon>Burkholderiales</taxon>
        <taxon>Comamonadaceae</taxon>
        <taxon>Acidovorax</taxon>
    </lineage>
</organism>
<sequence>MSTTKTLYQIDNMDCSSEEAQIRGRLGKLTGVRDLSFDLKQRKLTVEHDVDALAAIEAALREIGMNAKRT</sequence>
<dbReference type="InterPro" id="IPR036163">
    <property type="entry name" value="HMA_dom_sf"/>
</dbReference>
<dbReference type="InterPro" id="IPR006121">
    <property type="entry name" value="HMA_dom"/>
</dbReference>
<proteinExistence type="predicted"/>
<reference evidence="3" key="1">
    <citation type="journal article" date="2019" name="Int. J. Syst. Evol. Microbiol.">
        <title>The Global Catalogue of Microorganisms (GCM) 10K type strain sequencing project: providing services to taxonomists for standard genome sequencing and annotation.</title>
        <authorList>
            <consortium name="The Broad Institute Genomics Platform"/>
            <consortium name="The Broad Institute Genome Sequencing Center for Infectious Disease"/>
            <person name="Wu L."/>
            <person name="Ma J."/>
        </authorList>
    </citation>
    <scope>NUCLEOTIDE SEQUENCE [LARGE SCALE GENOMIC DNA]</scope>
    <source>
        <strain evidence="3">CCUG 2113</strain>
    </source>
</reference>
<protein>
    <submittedName>
        <fullName evidence="2">Cation transporter</fullName>
    </submittedName>
</protein>
<evidence type="ECO:0000313" key="2">
    <source>
        <dbReference type="EMBL" id="MFC3938236.1"/>
    </source>
</evidence>
<accession>A0ABV8DI39</accession>
<evidence type="ECO:0000259" key="1">
    <source>
        <dbReference type="PROSITE" id="PS50846"/>
    </source>
</evidence>
<dbReference type="Pfam" id="PF00403">
    <property type="entry name" value="HMA"/>
    <property type="match status" value="1"/>
</dbReference>
<dbReference type="Gene3D" id="3.30.70.100">
    <property type="match status" value="1"/>
</dbReference>
<feature type="domain" description="HMA" evidence="1">
    <location>
        <begin position="4"/>
        <end position="68"/>
    </location>
</feature>
<comment type="caution">
    <text evidence="2">The sequence shown here is derived from an EMBL/GenBank/DDBJ whole genome shotgun (WGS) entry which is preliminary data.</text>
</comment>
<gene>
    <name evidence="2" type="ORF">ACFOW3_26810</name>
</gene>
<dbReference type="EMBL" id="JBHSAJ010000174">
    <property type="protein sequence ID" value="MFC3938236.1"/>
    <property type="molecule type" value="Genomic_DNA"/>
</dbReference>
<dbReference type="RefSeq" id="WP_162239745.1">
    <property type="nucleotide sequence ID" value="NZ_JAMXAX010000083.1"/>
</dbReference>